<evidence type="ECO:0000313" key="2">
    <source>
        <dbReference type="Proteomes" id="UP001273166"/>
    </source>
</evidence>
<gene>
    <name evidence="1" type="ORF">B0T15DRAFT_308225</name>
</gene>
<comment type="caution">
    <text evidence="1">The sequence shown here is derived from an EMBL/GenBank/DDBJ whole genome shotgun (WGS) entry which is preliminary data.</text>
</comment>
<accession>A0AAJ0LYM9</accession>
<evidence type="ECO:0000313" key="1">
    <source>
        <dbReference type="EMBL" id="KAK3302509.1"/>
    </source>
</evidence>
<dbReference type="Proteomes" id="UP001273166">
    <property type="component" value="Unassembled WGS sequence"/>
</dbReference>
<protein>
    <submittedName>
        <fullName evidence="1">Uncharacterized protein</fullName>
    </submittedName>
</protein>
<sequence>MLQILLANAGGKGSAAILLRLFWVLSNSRGSYWRATRKFIVPAEKANCPGLRRAEKKWRGNQQFNSAIRGVIVWFPSHRPSTYLHITMSPSLLI</sequence>
<keyword evidence="2" id="KW-1185">Reference proteome</keyword>
<dbReference type="GeneID" id="87882720"/>
<dbReference type="EMBL" id="JAUDZG010000007">
    <property type="protein sequence ID" value="KAK3302509.1"/>
    <property type="molecule type" value="Genomic_DNA"/>
</dbReference>
<reference evidence="1" key="1">
    <citation type="journal article" date="2023" name="Mol. Phylogenet. Evol.">
        <title>Genome-scale phylogeny and comparative genomics of the fungal order Sordariales.</title>
        <authorList>
            <person name="Hensen N."/>
            <person name="Bonometti L."/>
            <person name="Westerberg I."/>
            <person name="Brannstrom I.O."/>
            <person name="Guillou S."/>
            <person name="Cros-Aarteil S."/>
            <person name="Calhoun S."/>
            <person name="Haridas S."/>
            <person name="Kuo A."/>
            <person name="Mondo S."/>
            <person name="Pangilinan J."/>
            <person name="Riley R."/>
            <person name="LaButti K."/>
            <person name="Andreopoulos B."/>
            <person name="Lipzen A."/>
            <person name="Chen C."/>
            <person name="Yan M."/>
            <person name="Daum C."/>
            <person name="Ng V."/>
            <person name="Clum A."/>
            <person name="Steindorff A."/>
            <person name="Ohm R.A."/>
            <person name="Martin F."/>
            <person name="Silar P."/>
            <person name="Natvig D.O."/>
            <person name="Lalanne C."/>
            <person name="Gautier V."/>
            <person name="Ament-Velasquez S.L."/>
            <person name="Kruys A."/>
            <person name="Hutchinson M.I."/>
            <person name="Powell A.J."/>
            <person name="Barry K."/>
            <person name="Miller A.N."/>
            <person name="Grigoriev I.V."/>
            <person name="Debuchy R."/>
            <person name="Gladieux P."/>
            <person name="Hiltunen Thoren M."/>
            <person name="Johannesson H."/>
        </authorList>
    </citation>
    <scope>NUCLEOTIDE SEQUENCE</scope>
    <source>
        <strain evidence="1">CBS 333.67</strain>
    </source>
</reference>
<reference evidence="1" key="2">
    <citation type="submission" date="2023-06" db="EMBL/GenBank/DDBJ databases">
        <authorList>
            <consortium name="Lawrence Berkeley National Laboratory"/>
            <person name="Mondo S.J."/>
            <person name="Hensen N."/>
            <person name="Bonometti L."/>
            <person name="Westerberg I."/>
            <person name="Brannstrom I.O."/>
            <person name="Guillou S."/>
            <person name="Cros-Aarteil S."/>
            <person name="Calhoun S."/>
            <person name="Haridas S."/>
            <person name="Kuo A."/>
            <person name="Pangilinan J."/>
            <person name="Riley R."/>
            <person name="Labutti K."/>
            <person name="Andreopoulos B."/>
            <person name="Lipzen A."/>
            <person name="Chen C."/>
            <person name="Yanf M."/>
            <person name="Daum C."/>
            <person name="Ng V."/>
            <person name="Clum A."/>
            <person name="Steindorff A."/>
            <person name="Ohm R."/>
            <person name="Martin F."/>
            <person name="Silar P."/>
            <person name="Natvig D."/>
            <person name="Lalanne C."/>
            <person name="Gautier V."/>
            <person name="Ament-Velasquez S.L."/>
            <person name="Kruys A."/>
            <person name="Hutchinson M.I."/>
            <person name="Powell A.J."/>
            <person name="Barry K."/>
            <person name="Miller A.N."/>
            <person name="Grigoriev I.V."/>
            <person name="Debuchy R."/>
            <person name="Gladieux P."/>
            <person name="Thoren M.H."/>
            <person name="Johannesson H."/>
        </authorList>
    </citation>
    <scope>NUCLEOTIDE SEQUENCE</scope>
    <source>
        <strain evidence="1">CBS 333.67</strain>
    </source>
</reference>
<organism evidence="1 2">
    <name type="scientific">Chaetomium strumarium</name>
    <dbReference type="NCBI Taxonomy" id="1170767"/>
    <lineage>
        <taxon>Eukaryota</taxon>
        <taxon>Fungi</taxon>
        <taxon>Dikarya</taxon>
        <taxon>Ascomycota</taxon>
        <taxon>Pezizomycotina</taxon>
        <taxon>Sordariomycetes</taxon>
        <taxon>Sordariomycetidae</taxon>
        <taxon>Sordariales</taxon>
        <taxon>Chaetomiaceae</taxon>
        <taxon>Chaetomium</taxon>
    </lineage>
</organism>
<proteinExistence type="predicted"/>
<name>A0AAJ0LYM9_9PEZI</name>
<dbReference type="RefSeq" id="XP_062718289.1">
    <property type="nucleotide sequence ID" value="XM_062863891.1"/>
</dbReference>
<dbReference type="AlphaFoldDB" id="A0AAJ0LYM9"/>